<dbReference type="EMBL" id="NKYE01000011">
    <property type="protein sequence ID" value="OZM71846.1"/>
    <property type="molecule type" value="Genomic_DNA"/>
</dbReference>
<dbReference type="PANTHER" id="PTHR43283">
    <property type="entry name" value="BETA-LACTAMASE-RELATED"/>
    <property type="match status" value="1"/>
</dbReference>
<dbReference type="AlphaFoldDB" id="A0A263D301"/>
<dbReference type="OrthoDB" id="262125at2"/>
<sequence length="451" mass="47898">MHIDIAHWQTRLDTLRAAHQVPGAALGLVVDDQVHELASGVLHSGTGVAVTTDSVFLSGSLAKAYTATAIMRLADTGAFGLDTPITAILPDFHTPDPASAKITVRQLLSHTSGLTCDFNHDTGRGDDCVARYVTAAESVAPDCPPGIALSYSSVGYAVLGRVMEVVTGTTWDRALHDLVFAPLGLARSVTLPEEALRFRVAMGHFGTEPAPTWDMMPRSAGPYGRIITSAGDVARFAGMHLNDGLAADGTRVLSVASAVAMRTREAGSPDKWTMHADGWGAGWTLYDWAGVPGYGHDGSAVTQQSFLRIVPHAGLAVALMVNGGHADRLYADLFGELLGELADVRMPAPFAVPEHPPEVNTARYLGTYRREGVRTTILRGDTGRPRLRYELVDGMAGYADPLEAELVPLSDTVFAASGEAFGLDALPVVFAELPDGKPYVYVGMRATPKID</sequence>
<dbReference type="SUPFAM" id="SSF56601">
    <property type="entry name" value="beta-lactamase/transpeptidase-like"/>
    <property type="match status" value="1"/>
</dbReference>
<reference evidence="2 3" key="1">
    <citation type="submission" date="2017-07" db="EMBL/GenBank/DDBJ databases">
        <title>Amycolatopsis antarcticus sp. nov., isolated from the surface of an Antarcticus brown macroalga.</title>
        <authorList>
            <person name="Wang J."/>
            <person name="Leiva S."/>
            <person name="Huang J."/>
            <person name="Huang Y."/>
        </authorList>
    </citation>
    <scope>NUCLEOTIDE SEQUENCE [LARGE SCALE GENOMIC DNA]</scope>
    <source>
        <strain evidence="2 3">AU-G6</strain>
    </source>
</reference>
<feature type="domain" description="Beta-lactamase-related" evidence="1">
    <location>
        <begin position="12"/>
        <end position="330"/>
    </location>
</feature>
<evidence type="ECO:0000313" key="3">
    <source>
        <dbReference type="Proteomes" id="UP000242444"/>
    </source>
</evidence>
<dbReference type="InParanoid" id="A0A263D301"/>
<protein>
    <submittedName>
        <fullName evidence="2">Penicillin-binding protein</fullName>
    </submittedName>
</protein>
<dbReference type="RefSeq" id="WP_094864129.1">
    <property type="nucleotide sequence ID" value="NZ_NKYE01000011.1"/>
</dbReference>
<keyword evidence="3" id="KW-1185">Reference proteome</keyword>
<comment type="caution">
    <text evidence="2">The sequence shown here is derived from an EMBL/GenBank/DDBJ whole genome shotgun (WGS) entry which is preliminary data.</text>
</comment>
<dbReference type="Proteomes" id="UP000242444">
    <property type="component" value="Unassembled WGS sequence"/>
</dbReference>
<dbReference type="Gene3D" id="3.40.710.10">
    <property type="entry name" value="DD-peptidase/beta-lactamase superfamily"/>
    <property type="match status" value="1"/>
</dbReference>
<dbReference type="InterPro" id="IPR050789">
    <property type="entry name" value="Diverse_Enzym_Activities"/>
</dbReference>
<evidence type="ECO:0000313" key="2">
    <source>
        <dbReference type="EMBL" id="OZM71846.1"/>
    </source>
</evidence>
<evidence type="ECO:0000259" key="1">
    <source>
        <dbReference type="Pfam" id="PF00144"/>
    </source>
</evidence>
<dbReference type="PANTHER" id="PTHR43283:SF3">
    <property type="entry name" value="BETA-LACTAMASE FAMILY PROTEIN (AFU_ORTHOLOGUE AFUA_5G07500)"/>
    <property type="match status" value="1"/>
</dbReference>
<dbReference type="InterPro" id="IPR012338">
    <property type="entry name" value="Beta-lactam/transpept-like"/>
</dbReference>
<name>A0A263D301_9PSEU</name>
<dbReference type="InterPro" id="IPR001466">
    <property type="entry name" value="Beta-lactam-related"/>
</dbReference>
<proteinExistence type="predicted"/>
<accession>A0A263D301</accession>
<dbReference type="Pfam" id="PF00144">
    <property type="entry name" value="Beta-lactamase"/>
    <property type="match status" value="1"/>
</dbReference>
<gene>
    <name evidence="2" type="ORF">CFN78_18075</name>
</gene>
<organism evidence="2 3">
    <name type="scientific">Amycolatopsis antarctica</name>
    <dbReference type="NCBI Taxonomy" id="1854586"/>
    <lineage>
        <taxon>Bacteria</taxon>
        <taxon>Bacillati</taxon>
        <taxon>Actinomycetota</taxon>
        <taxon>Actinomycetes</taxon>
        <taxon>Pseudonocardiales</taxon>
        <taxon>Pseudonocardiaceae</taxon>
        <taxon>Amycolatopsis</taxon>
    </lineage>
</organism>